<evidence type="ECO:0000259" key="1">
    <source>
        <dbReference type="Pfam" id="PF13304"/>
    </source>
</evidence>
<dbReference type="EMBL" id="JAFLQW010000552">
    <property type="protein sequence ID" value="MBO0351493.1"/>
    <property type="molecule type" value="Genomic_DNA"/>
</dbReference>
<name>A0ABS3FWP0_9CYAN</name>
<organism evidence="2 3">
    <name type="scientific">Phormidium pseudopriestleyi FRX01</name>
    <dbReference type="NCBI Taxonomy" id="1759528"/>
    <lineage>
        <taxon>Bacteria</taxon>
        <taxon>Bacillati</taxon>
        <taxon>Cyanobacteriota</taxon>
        <taxon>Cyanophyceae</taxon>
        <taxon>Oscillatoriophycideae</taxon>
        <taxon>Oscillatoriales</taxon>
        <taxon>Oscillatoriaceae</taxon>
        <taxon>Phormidium</taxon>
    </lineage>
</organism>
<dbReference type="RefSeq" id="WP_207089926.1">
    <property type="nucleotide sequence ID" value="NZ_JAFLQW010000552.1"/>
</dbReference>
<dbReference type="InterPro" id="IPR003959">
    <property type="entry name" value="ATPase_AAA_core"/>
</dbReference>
<proteinExistence type="predicted"/>
<gene>
    <name evidence="2" type="ORF">J0895_20905</name>
</gene>
<dbReference type="PANTHER" id="PTHR43581:SF2">
    <property type="entry name" value="EXCINUCLEASE ATPASE SUBUNIT"/>
    <property type="match status" value="1"/>
</dbReference>
<reference evidence="2 3" key="1">
    <citation type="submission" date="2021-03" db="EMBL/GenBank/DDBJ databases">
        <title>Metabolic Capacity of the Antarctic Cyanobacterium Phormidium pseudopriestleyi that Sustains Oxygenic Photosynthesis in the Presence of Hydrogen Sulfide.</title>
        <authorList>
            <person name="Lumian J.E."/>
            <person name="Jungblut A.D."/>
            <person name="Dillon M.L."/>
            <person name="Hawes I."/>
            <person name="Doran P.T."/>
            <person name="Mackey T.J."/>
            <person name="Dick G.J."/>
            <person name="Grettenberger C.L."/>
            <person name="Sumner D.Y."/>
        </authorList>
    </citation>
    <scope>NUCLEOTIDE SEQUENCE [LARGE SCALE GENOMIC DNA]</scope>
    <source>
        <strain evidence="2 3">FRX01</strain>
    </source>
</reference>
<dbReference type="SUPFAM" id="SSF52540">
    <property type="entry name" value="P-loop containing nucleoside triphosphate hydrolases"/>
    <property type="match status" value="1"/>
</dbReference>
<keyword evidence="3" id="KW-1185">Reference proteome</keyword>
<dbReference type="InterPro" id="IPR051396">
    <property type="entry name" value="Bact_Antivir_Def_Nuclease"/>
</dbReference>
<dbReference type="InterPro" id="IPR027417">
    <property type="entry name" value="P-loop_NTPase"/>
</dbReference>
<evidence type="ECO:0000313" key="3">
    <source>
        <dbReference type="Proteomes" id="UP000664844"/>
    </source>
</evidence>
<dbReference type="Pfam" id="PF13304">
    <property type="entry name" value="AAA_21"/>
    <property type="match status" value="1"/>
</dbReference>
<sequence>MLNSLNIKNLTVFPESNLDFSKQLNVIIGENGTGKTHLLKIIYSALATSWEEGRKPSHTTPTKTLMQSRLAEKLVNVFRPESLGRLARRKQGRERCDIQLIFENPQFDFAFSFSTNSKTEVLLEKVPESWLDIASVYLPTRDLLTIFPNFVSLYEGHYLEFEETWRDTCLLLGAPLQRGPKEKRIQDLLAPLESAMGGAIILDKNGRFYLTSERGRFEMPLVAEGQRKLAMLARLIATGVLLDRGFLFWDEPEANLNPLLIKQVARSIISLSQAGIQVFIATHNLFLLRELEILITDEKNAPFSARFFGLHFSGDSVLVRQGDAIDEIGEITTLDEELAQSDRFIQSGISG</sequence>
<comment type="caution">
    <text evidence="2">The sequence shown here is derived from an EMBL/GenBank/DDBJ whole genome shotgun (WGS) entry which is preliminary data.</text>
</comment>
<dbReference type="PANTHER" id="PTHR43581">
    <property type="entry name" value="ATP/GTP PHOSPHATASE"/>
    <property type="match status" value="1"/>
</dbReference>
<dbReference type="Gene3D" id="3.40.50.300">
    <property type="entry name" value="P-loop containing nucleotide triphosphate hydrolases"/>
    <property type="match status" value="2"/>
</dbReference>
<dbReference type="CDD" id="cd00267">
    <property type="entry name" value="ABC_ATPase"/>
    <property type="match status" value="1"/>
</dbReference>
<evidence type="ECO:0000313" key="2">
    <source>
        <dbReference type="EMBL" id="MBO0351493.1"/>
    </source>
</evidence>
<accession>A0ABS3FWP0</accession>
<dbReference type="Proteomes" id="UP000664844">
    <property type="component" value="Unassembled WGS sequence"/>
</dbReference>
<feature type="domain" description="ATPase AAA-type core" evidence="1">
    <location>
        <begin position="24"/>
        <end position="288"/>
    </location>
</feature>
<protein>
    <submittedName>
        <fullName evidence="2">AAA family ATPase</fullName>
    </submittedName>
</protein>